<evidence type="ECO:0000313" key="2">
    <source>
        <dbReference type="Proteomes" id="UP000001360"/>
    </source>
</evidence>
<sequence>MDDNQIDWRETVEALLARSKRSFVPIDKSFVQLPRGNEERNSVLARFVRNGDRVLQGEHLHRATAVRPGIAELVPQKKRHNGGESQ</sequence>
<accession>B7GNZ0</accession>
<name>B7GNZ0_BIFLS</name>
<evidence type="ECO:0000313" key="1">
    <source>
        <dbReference type="EMBL" id="ACJ51602.1"/>
    </source>
</evidence>
<gene>
    <name evidence="1" type="ordered locus">Blon_0488</name>
</gene>
<reference evidence="1 2" key="1">
    <citation type="journal article" date="2008" name="Proc. Natl. Acad. Sci. U.S.A.">
        <title>The genome sequence of Bifidobacterium longum subsp. infantis reveals adaptations for milk utilization within the infant microbiome.</title>
        <authorList>
            <person name="Sela D.A."/>
            <person name="Chapman J."/>
            <person name="Adeuya A."/>
            <person name="Kim J.H."/>
            <person name="Chen F."/>
            <person name="Whitehead T.R."/>
            <person name="Lapidus A."/>
            <person name="Rokhsar D.S."/>
            <person name="Lebrilla C.B."/>
            <person name="German J.B."/>
            <person name="Price N.P."/>
            <person name="Richardson P.M."/>
            <person name="Mills D.A."/>
        </authorList>
    </citation>
    <scope>NUCLEOTIDE SEQUENCE [LARGE SCALE GENOMIC DNA]</scope>
    <source>
        <strain evidence="2">ATCC 15697 / DSM 20088 / JCM 1222 / NCTC 11817 / S12 [JGI]</strain>
    </source>
</reference>
<dbReference type="EMBL" id="CP001095">
    <property type="protein sequence ID" value="ACJ51602.1"/>
    <property type="molecule type" value="Genomic_DNA"/>
</dbReference>
<dbReference type="KEGG" id="bln:Blon_0488"/>
<proteinExistence type="predicted"/>
<dbReference type="Proteomes" id="UP000001360">
    <property type="component" value="Chromosome"/>
</dbReference>
<protein>
    <submittedName>
        <fullName evidence="1">Uncharacterized protein</fullName>
    </submittedName>
</protein>
<organism evidence="1 2">
    <name type="scientific">Bifidobacterium longum subsp. infantis (strain ATCC 15697 / DSM 20088 / JCM 1222 / NCTC 11817 / S12)</name>
    <dbReference type="NCBI Taxonomy" id="391904"/>
    <lineage>
        <taxon>Bacteria</taxon>
        <taxon>Bacillati</taxon>
        <taxon>Actinomycetota</taxon>
        <taxon>Actinomycetes</taxon>
        <taxon>Bifidobacteriales</taxon>
        <taxon>Bifidobacteriaceae</taxon>
        <taxon>Bifidobacterium</taxon>
    </lineage>
</organism>
<dbReference type="AlphaFoldDB" id="B7GNZ0"/>